<dbReference type="PRINTS" id="PR00725">
    <property type="entry name" value="DADACBPTASE1"/>
</dbReference>
<dbReference type="EC" id="3.4.16.4" evidence="4"/>
<dbReference type="InterPro" id="IPR018044">
    <property type="entry name" value="Peptidase_S11"/>
</dbReference>
<dbReference type="Pfam" id="PF00768">
    <property type="entry name" value="Peptidase_S11"/>
    <property type="match status" value="1"/>
</dbReference>
<organism evidence="18 19">
    <name type="scientific">Aurantiacibacter marinus</name>
    <dbReference type="NCBI Taxonomy" id="874156"/>
    <lineage>
        <taxon>Bacteria</taxon>
        <taxon>Pseudomonadati</taxon>
        <taxon>Pseudomonadota</taxon>
        <taxon>Alphaproteobacteria</taxon>
        <taxon>Sphingomonadales</taxon>
        <taxon>Erythrobacteraceae</taxon>
        <taxon>Aurantiacibacter</taxon>
    </lineage>
</organism>
<evidence type="ECO:0000256" key="9">
    <source>
        <dbReference type="ARBA" id="ARBA00022960"/>
    </source>
</evidence>
<evidence type="ECO:0000313" key="19">
    <source>
        <dbReference type="Proteomes" id="UP000053455"/>
    </source>
</evidence>
<name>A0A0H0XMR3_9SPHN</name>
<comment type="function">
    <text evidence="1">Removes C-terminal D-alanyl residues from sugar-peptide cell wall precursors.</text>
</comment>
<dbReference type="AlphaFoldDB" id="A0A0H0XMR3"/>
<dbReference type="PANTHER" id="PTHR21581:SF6">
    <property type="entry name" value="TRAFFICKING PROTEIN PARTICLE COMPLEX SUBUNIT 12"/>
    <property type="match status" value="1"/>
</dbReference>
<evidence type="ECO:0000256" key="16">
    <source>
        <dbReference type="SAM" id="SignalP"/>
    </source>
</evidence>
<evidence type="ECO:0000313" key="18">
    <source>
        <dbReference type="EMBL" id="KLI63858.1"/>
    </source>
</evidence>
<dbReference type="Pfam" id="PF07943">
    <property type="entry name" value="PBP5_C"/>
    <property type="match status" value="1"/>
</dbReference>
<dbReference type="Proteomes" id="UP000053455">
    <property type="component" value="Unassembled WGS sequence"/>
</dbReference>
<dbReference type="InterPro" id="IPR037167">
    <property type="entry name" value="Peptidase_S11_C_sf"/>
</dbReference>
<feature type="domain" description="Peptidase S11 D-Ala-D-Ala carboxypeptidase A C-terminal" evidence="17">
    <location>
        <begin position="276"/>
        <end position="367"/>
    </location>
</feature>
<evidence type="ECO:0000256" key="11">
    <source>
        <dbReference type="ARBA" id="ARBA00023316"/>
    </source>
</evidence>
<comment type="catalytic activity">
    <reaction evidence="12">
        <text>Preferential cleavage: (Ac)2-L-Lys-D-Ala-|-D-Ala. Also transpeptidation of peptidyl-alanyl moieties that are N-acyl substituents of D-alanine.</text>
        <dbReference type="EC" id="3.4.16.4"/>
    </reaction>
</comment>
<evidence type="ECO:0000256" key="12">
    <source>
        <dbReference type="ARBA" id="ARBA00034000"/>
    </source>
</evidence>
<evidence type="ECO:0000256" key="10">
    <source>
        <dbReference type="ARBA" id="ARBA00022984"/>
    </source>
</evidence>
<evidence type="ECO:0000256" key="2">
    <source>
        <dbReference type="ARBA" id="ARBA00004752"/>
    </source>
</evidence>
<feature type="chain" id="PRO_5002588986" description="serine-type D-Ala-D-Ala carboxypeptidase" evidence="16">
    <location>
        <begin position="24"/>
        <end position="383"/>
    </location>
</feature>
<evidence type="ECO:0000256" key="15">
    <source>
        <dbReference type="RuleBase" id="RU004016"/>
    </source>
</evidence>
<feature type="binding site" evidence="14">
    <location>
        <position position="226"/>
    </location>
    <ligand>
        <name>substrate</name>
    </ligand>
</feature>
<dbReference type="GO" id="GO:0009252">
    <property type="term" value="P:peptidoglycan biosynthetic process"/>
    <property type="evidence" value="ECO:0007669"/>
    <property type="project" value="UniProtKB-UniPathway"/>
</dbReference>
<dbReference type="UniPathway" id="UPA00219"/>
<dbReference type="GO" id="GO:0071555">
    <property type="term" value="P:cell wall organization"/>
    <property type="evidence" value="ECO:0007669"/>
    <property type="project" value="UniProtKB-KW"/>
</dbReference>
<gene>
    <name evidence="18" type="ORF">AAV99_09150</name>
</gene>
<feature type="active site" description="Acyl-ester intermediate" evidence="13">
    <location>
        <position position="59"/>
    </location>
</feature>
<dbReference type="GO" id="GO:0009002">
    <property type="term" value="F:serine-type D-Ala-D-Ala carboxypeptidase activity"/>
    <property type="evidence" value="ECO:0007669"/>
    <property type="project" value="UniProtKB-EC"/>
</dbReference>
<reference evidence="18 19" key="1">
    <citation type="submission" date="2015-04" db="EMBL/GenBank/DDBJ databases">
        <title>The draft genome sequence of Erythrobacter marinus HWDM-33.</title>
        <authorList>
            <person name="Zhuang L."/>
            <person name="Liu Y."/>
            <person name="Shao Z."/>
        </authorList>
    </citation>
    <scope>NUCLEOTIDE SEQUENCE [LARGE SCALE GENOMIC DNA]</scope>
    <source>
        <strain evidence="18 19">HWDM-33</strain>
    </source>
</reference>
<dbReference type="SUPFAM" id="SSF69189">
    <property type="entry name" value="Penicillin-binding protein associated domain"/>
    <property type="match status" value="1"/>
</dbReference>
<dbReference type="EMBL" id="LBHU01000002">
    <property type="protein sequence ID" value="KLI63858.1"/>
    <property type="molecule type" value="Genomic_DNA"/>
</dbReference>
<dbReference type="Gene3D" id="3.40.710.10">
    <property type="entry name" value="DD-peptidase/beta-lactamase superfamily"/>
    <property type="match status" value="1"/>
</dbReference>
<keyword evidence="11" id="KW-0961">Cell wall biogenesis/degradation</keyword>
<dbReference type="GO" id="GO:0008360">
    <property type="term" value="P:regulation of cell shape"/>
    <property type="evidence" value="ECO:0007669"/>
    <property type="project" value="UniProtKB-KW"/>
</dbReference>
<dbReference type="GO" id="GO:0006508">
    <property type="term" value="P:proteolysis"/>
    <property type="evidence" value="ECO:0007669"/>
    <property type="project" value="UniProtKB-KW"/>
</dbReference>
<evidence type="ECO:0000256" key="6">
    <source>
        <dbReference type="ARBA" id="ARBA00022670"/>
    </source>
</evidence>
<dbReference type="InterPro" id="IPR012338">
    <property type="entry name" value="Beta-lactam/transpept-like"/>
</dbReference>
<dbReference type="InterPro" id="IPR001967">
    <property type="entry name" value="Peptidase_S11_N"/>
</dbReference>
<evidence type="ECO:0000256" key="5">
    <source>
        <dbReference type="ARBA" id="ARBA00022645"/>
    </source>
</evidence>
<feature type="active site" description="Proton acceptor" evidence="13">
    <location>
        <position position="62"/>
    </location>
</feature>
<keyword evidence="19" id="KW-1185">Reference proteome</keyword>
<protein>
    <recommendedName>
        <fullName evidence="4">serine-type D-Ala-D-Ala carboxypeptidase</fullName>
        <ecNumber evidence="4">3.4.16.4</ecNumber>
    </recommendedName>
</protein>
<dbReference type="Gene3D" id="2.60.410.10">
    <property type="entry name" value="D-Ala-D-Ala carboxypeptidase, C-terminal domain"/>
    <property type="match status" value="1"/>
</dbReference>
<accession>A0A0H0XMR3</accession>
<keyword evidence="7 16" id="KW-0732">Signal</keyword>
<evidence type="ECO:0000256" key="7">
    <source>
        <dbReference type="ARBA" id="ARBA00022729"/>
    </source>
</evidence>
<keyword evidence="6" id="KW-0645">Protease</keyword>
<keyword evidence="9" id="KW-0133">Cell shape</keyword>
<keyword evidence="5" id="KW-0121">Carboxypeptidase</keyword>
<evidence type="ECO:0000256" key="3">
    <source>
        <dbReference type="ARBA" id="ARBA00007164"/>
    </source>
</evidence>
<evidence type="ECO:0000256" key="1">
    <source>
        <dbReference type="ARBA" id="ARBA00003217"/>
    </source>
</evidence>
<dbReference type="RefSeq" id="WP_047093673.1">
    <property type="nucleotide sequence ID" value="NZ_LBHU01000002.1"/>
</dbReference>
<proteinExistence type="inferred from homology"/>
<feature type="signal peptide" evidence="16">
    <location>
        <begin position="1"/>
        <end position="23"/>
    </location>
</feature>
<comment type="caution">
    <text evidence="18">The sequence shown here is derived from an EMBL/GenBank/DDBJ whole genome shotgun (WGS) entry which is preliminary data.</text>
</comment>
<comment type="pathway">
    <text evidence="2">Cell wall biogenesis; peptidoglycan biosynthesis.</text>
</comment>
<dbReference type="PANTHER" id="PTHR21581">
    <property type="entry name" value="D-ALANYL-D-ALANINE CARBOXYPEPTIDASE"/>
    <property type="match status" value="1"/>
</dbReference>
<feature type="active site" evidence="13">
    <location>
        <position position="122"/>
    </location>
</feature>
<keyword evidence="10" id="KW-0573">Peptidoglycan synthesis</keyword>
<dbReference type="InterPro" id="IPR012907">
    <property type="entry name" value="Peptidase_S11_C"/>
</dbReference>
<keyword evidence="8" id="KW-0378">Hydrolase</keyword>
<evidence type="ECO:0000256" key="14">
    <source>
        <dbReference type="PIRSR" id="PIRSR618044-2"/>
    </source>
</evidence>
<dbReference type="InterPro" id="IPR015956">
    <property type="entry name" value="Peniciliin-bd_prot_C_sf"/>
</dbReference>
<comment type="similarity">
    <text evidence="3 15">Belongs to the peptidase S11 family.</text>
</comment>
<evidence type="ECO:0000259" key="17">
    <source>
        <dbReference type="SMART" id="SM00936"/>
    </source>
</evidence>
<dbReference type="PATRIC" id="fig|874156.12.peg.1876"/>
<dbReference type="SMART" id="SM00936">
    <property type="entry name" value="PBP5_C"/>
    <property type="match status" value="1"/>
</dbReference>
<dbReference type="STRING" id="874156.GCA_001021555_01487"/>
<dbReference type="SUPFAM" id="SSF56601">
    <property type="entry name" value="beta-lactamase/transpeptidase-like"/>
    <property type="match status" value="1"/>
</dbReference>
<evidence type="ECO:0000256" key="4">
    <source>
        <dbReference type="ARBA" id="ARBA00012448"/>
    </source>
</evidence>
<evidence type="ECO:0000256" key="13">
    <source>
        <dbReference type="PIRSR" id="PIRSR618044-1"/>
    </source>
</evidence>
<sequence length="383" mass="41353">MKQKAAMILAAMPLALASSPAIPADAPVPDEIPVALLIDLSNGQVLFEREAHRRFVPASVTKVMTAYTAFKLVDEGDLRLDMPYLYSAALEDEWYAEGSNMFLRAGDRPTVAQLLLGITTISGNDASVAMAMAATGSLDEWLDLMNANARDLGMSDTHFGSPNGFPDDGQTYTTASDLAILAEAITQRYPGLYGRFFGHRSLRWRDIAQANHDPVTGRVEGADGLKTGYTNEAGYTFLGSAERAGRRLVMVIAGSPDQTLRDEASRALLEWGFDGFDRRTLLAQGSRIGSAEVQEGAQAQVNLQLPADFTIAIPEGAETGRWQIDIVYRGPIQAPIAAGDTIARLRLTIDGESVLEAPLEAAEDVSKANAFQRIANAFSRWIA</sequence>
<evidence type="ECO:0000256" key="8">
    <source>
        <dbReference type="ARBA" id="ARBA00022801"/>
    </source>
</evidence>